<reference evidence="5" key="2">
    <citation type="submission" date="2023-05" db="EMBL/GenBank/DDBJ databases">
        <authorList>
            <consortium name="Lawrence Berkeley National Laboratory"/>
            <person name="Steindorff A."/>
            <person name="Hensen N."/>
            <person name="Bonometti L."/>
            <person name="Westerberg I."/>
            <person name="Brannstrom I.O."/>
            <person name="Guillou S."/>
            <person name="Cros-Aarteil S."/>
            <person name="Calhoun S."/>
            <person name="Haridas S."/>
            <person name="Kuo A."/>
            <person name="Mondo S."/>
            <person name="Pangilinan J."/>
            <person name="Riley R."/>
            <person name="Labutti K."/>
            <person name="Andreopoulos B."/>
            <person name="Lipzen A."/>
            <person name="Chen C."/>
            <person name="Yanf M."/>
            <person name="Daum C."/>
            <person name="Ng V."/>
            <person name="Clum A."/>
            <person name="Ohm R."/>
            <person name="Martin F."/>
            <person name="Silar P."/>
            <person name="Natvig D."/>
            <person name="Lalanne C."/>
            <person name="Gautier V."/>
            <person name="Ament-Velasquez S.L."/>
            <person name="Kruys A."/>
            <person name="Hutchinson M.I."/>
            <person name="Powell A.J."/>
            <person name="Barry K."/>
            <person name="Miller A.N."/>
            <person name="Grigoriev I.V."/>
            <person name="Debuchy R."/>
            <person name="Gladieux P."/>
            <person name="Thoren M.H."/>
            <person name="Johannesson H."/>
        </authorList>
    </citation>
    <scope>NUCLEOTIDE SEQUENCE</scope>
    <source>
        <strain evidence="5">PSN309</strain>
    </source>
</reference>
<dbReference type="PANTHER" id="PTHR10366">
    <property type="entry name" value="NAD DEPENDENT EPIMERASE/DEHYDRATASE"/>
    <property type="match status" value="1"/>
</dbReference>
<evidence type="ECO:0000256" key="1">
    <source>
        <dbReference type="ARBA" id="ARBA00023002"/>
    </source>
</evidence>
<dbReference type="Proteomes" id="UP001302126">
    <property type="component" value="Unassembled WGS sequence"/>
</dbReference>
<dbReference type="EMBL" id="MU864435">
    <property type="protein sequence ID" value="KAK4185951.1"/>
    <property type="molecule type" value="Genomic_DNA"/>
</dbReference>
<evidence type="ECO:0000313" key="5">
    <source>
        <dbReference type="EMBL" id="KAK4185951.1"/>
    </source>
</evidence>
<dbReference type="Pfam" id="PF01370">
    <property type="entry name" value="Epimerase"/>
    <property type="match status" value="1"/>
</dbReference>
<reference evidence="5" key="1">
    <citation type="journal article" date="2023" name="Mol. Phylogenet. Evol.">
        <title>Genome-scale phylogeny and comparative genomics of the fungal order Sordariales.</title>
        <authorList>
            <person name="Hensen N."/>
            <person name="Bonometti L."/>
            <person name="Westerberg I."/>
            <person name="Brannstrom I.O."/>
            <person name="Guillou S."/>
            <person name="Cros-Aarteil S."/>
            <person name="Calhoun S."/>
            <person name="Haridas S."/>
            <person name="Kuo A."/>
            <person name="Mondo S."/>
            <person name="Pangilinan J."/>
            <person name="Riley R."/>
            <person name="LaButti K."/>
            <person name="Andreopoulos B."/>
            <person name="Lipzen A."/>
            <person name="Chen C."/>
            <person name="Yan M."/>
            <person name="Daum C."/>
            <person name="Ng V."/>
            <person name="Clum A."/>
            <person name="Steindorff A."/>
            <person name="Ohm R.A."/>
            <person name="Martin F."/>
            <person name="Silar P."/>
            <person name="Natvig D.O."/>
            <person name="Lalanne C."/>
            <person name="Gautier V."/>
            <person name="Ament-Velasquez S.L."/>
            <person name="Kruys A."/>
            <person name="Hutchinson M.I."/>
            <person name="Powell A.J."/>
            <person name="Barry K."/>
            <person name="Miller A.N."/>
            <person name="Grigoriev I.V."/>
            <person name="Debuchy R."/>
            <person name="Gladieux P."/>
            <person name="Hiltunen Thoren M."/>
            <person name="Johannesson H."/>
        </authorList>
    </citation>
    <scope>NUCLEOTIDE SEQUENCE</scope>
    <source>
        <strain evidence="5">PSN309</strain>
    </source>
</reference>
<proteinExistence type="inferred from homology"/>
<name>A0AAN6WQ62_9PEZI</name>
<protein>
    <submittedName>
        <fullName evidence="5">Oxidoreductase</fullName>
    </submittedName>
</protein>
<organism evidence="5 6">
    <name type="scientific">Podospora australis</name>
    <dbReference type="NCBI Taxonomy" id="1536484"/>
    <lineage>
        <taxon>Eukaryota</taxon>
        <taxon>Fungi</taxon>
        <taxon>Dikarya</taxon>
        <taxon>Ascomycota</taxon>
        <taxon>Pezizomycotina</taxon>
        <taxon>Sordariomycetes</taxon>
        <taxon>Sordariomycetidae</taxon>
        <taxon>Sordariales</taxon>
        <taxon>Podosporaceae</taxon>
        <taxon>Podospora</taxon>
    </lineage>
</organism>
<evidence type="ECO:0000256" key="2">
    <source>
        <dbReference type="ARBA" id="ARBA00023445"/>
    </source>
</evidence>
<keyword evidence="6" id="KW-1185">Reference proteome</keyword>
<dbReference type="SUPFAM" id="SSF51735">
    <property type="entry name" value="NAD(P)-binding Rossmann-fold domains"/>
    <property type="match status" value="1"/>
</dbReference>
<sequence>MTVNSNTTNRLTTILITGINGYIAAHTARVFLQAGFSVRGTVRNAHHPNTLSLTKALSKYDGSNRLEIVQVPDITAHKAFDHAVQGVSAIAHLASPVSMTATDPEPMMRAAVEGTTSLLSSAASASSEVLKSIVFMSSISAVYSPEADQGQNQHQFTSQDWNRSAEQDVARLGDKTPGYVIYQASKSAAERAFWRFAEENEPPLGWGMASVCPAPTIGPPLFLPTPIETLSMRAKDIHTIYHGGGIPELSGTIRATFVDVRDVADIVFGVITKHLGLQQHTTTTTTTTSPPQEQQTTTSSSGPTRQERLICVAAENVSPAQMASILRETYPDRRNIIPEPDREEDSTILAKLASHLPSTGRKFDSEPARRYMGRDWVGFKQSVLDNAKAFVDAESASSS</sequence>
<dbReference type="InterPro" id="IPR001509">
    <property type="entry name" value="Epimerase_deHydtase"/>
</dbReference>
<evidence type="ECO:0000313" key="6">
    <source>
        <dbReference type="Proteomes" id="UP001302126"/>
    </source>
</evidence>
<dbReference type="PANTHER" id="PTHR10366:SF564">
    <property type="entry name" value="STEROL-4-ALPHA-CARBOXYLATE 3-DEHYDROGENASE, DECARBOXYLATING"/>
    <property type="match status" value="1"/>
</dbReference>
<dbReference type="InterPro" id="IPR036291">
    <property type="entry name" value="NAD(P)-bd_dom_sf"/>
</dbReference>
<feature type="domain" description="NAD-dependent epimerase/dehydratase" evidence="4">
    <location>
        <begin position="14"/>
        <end position="273"/>
    </location>
</feature>
<dbReference type="GO" id="GO:0016616">
    <property type="term" value="F:oxidoreductase activity, acting on the CH-OH group of donors, NAD or NADP as acceptor"/>
    <property type="evidence" value="ECO:0007669"/>
    <property type="project" value="TreeGrafter"/>
</dbReference>
<dbReference type="InterPro" id="IPR050425">
    <property type="entry name" value="NAD(P)_dehydrat-like"/>
</dbReference>
<keyword evidence="1" id="KW-0560">Oxidoreductase</keyword>
<evidence type="ECO:0000259" key="4">
    <source>
        <dbReference type="Pfam" id="PF01370"/>
    </source>
</evidence>
<feature type="region of interest" description="Disordered" evidence="3">
    <location>
        <begin position="279"/>
        <end position="306"/>
    </location>
</feature>
<comment type="similarity">
    <text evidence="2">Belongs to the NAD(P)-dependent epimerase/dehydratase family. Dihydroflavonol-4-reductase subfamily.</text>
</comment>
<evidence type="ECO:0000256" key="3">
    <source>
        <dbReference type="SAM" id="MobiDB-lite"/>
    </source>
</evidence>
<dbReference type="AlphaFoldDB" id="A0AAN6WQ62"/>
<feature type="compositionally biased region" description="Low complexity" evidence="3">
    <location>
        <begin position="281"/>
        <end position="304"/>
    </location>
</feature>
<dbReference type="Gene3D" id="3.40.50.720">
    <property type="entry name" value="NAD(P)-binding Rossmann-like Domain"/>
    <property type="match status" value="2"/>
</dbReference>
<comment type="caution">
    <text evidence="5">The sequence shown here is derived from an EMBL/GenBank/DDBJ whole genome shotgun (WGS) entry which is preliminary data.</text>
</comment>
<gene>
    <name evidence="5" type="ORF">QBC35DRAFT_516545</name>
</gene>
<accession>A0AAN6WQ62</accession>